<dbReference type="InterPro" id="IPR025202">
    <property type="entry name" value="PLD-like_dom"/>
</dbReference>
<dbReference type="SUPFAM" id="SSF56024">
    <property type="entry name" value="Phospholipase D/nuclease"/>
    <property type="match status" value="2"/>
</dbReference>
<dbReference type="PROSITE" id="PS50035">
    <property type="entry name" value="PLD"/>
    <property type="match status" value="2"/>
</dbReference>
<evidence type="ECO:0000256" key="3">
    <source>
        <dbReference type="ARBA" id="ARBA00018392"/>
    </source>
</evidence>
<dbReference type="InterPro" id="IPR001736">
    <property type="entry name" value="PLipase_D/transphosphatidylase"/>
</dbReference>
<name>A0ABM6IKX1_9RHOB</name>
<feature type="domain" description="PLD phosphodiesterase" evidence="6">
    <location>
        <begin position="178"/>
        <end position="205"/>
    </location>
</feature>
<dbReference type="EMBL" id="CP019437">
    <property type="protein sequence ID" value="AQS49546.1"/>
    <property type="molecule type" value="Genomic_DNA"/>
</dbReference>
<evidence type="ECO:0000256" key="2">
    <source>
        <dbReference type="ARBA" id="ARBA00004613"/>
    </source>
</evidence>
<sequence length="536" mass="60041">MMPAMKLELLHILGFALLAGLIALAGLTLIVARLSHRRPKGPFPESKMQVAPETGRFATALQDRLAGLETKNAVQLLADPLDALAARLELIEAAEVSLDLQYYIWQNDTAGAIMLGALRRAAGRGVHVRLLIDDNGTAGMDRTLAALDELPNVEVRLFNPFPIRTARVLGYLSDFRRLNRRMHNKAMIADGRMAILGGRNIGDDYFNSLSESGLYMDLDVAVAGPVLAQIGKQFDLYWNAPPAIPAEKMLGGCKAAEAEDIIKDEEVRLSEPEAKRYAADLRHPDRLSRLLSGKAPVIFAEAQLIYDHPSKIHGLLQGRKLLWQYLVRALGQPLQELVLITPYLVPTRTGVRYLKRIAKSGAKIKVLTNSYAATDVALVHSGYAHRRKGLLRAGIELYEYAADAEDRRPNERNRRERLLGSDIRGTSPFSRNKLHAKVFAVDRARVFIGSFNFDPRSMRLNTELGIVIAAPEIASEISETFKEFIPTRAWRLRLTRAQQLRWSRPGHGVRKREPGVPFSHRIFLWVAQRLPIEWML</sequence>
<evidence type="ECO:0000256" key="4">
    <source>
        <dbReference type="ARBA" id="ARBA00022525"/>
    </source>
</evidence>
<dbReference type="PANTHER" id="PTHR21248">
    <property type="entry name" value="CARDIOLIPIN SYNTHASE"/>
    <property type="match status" value="1"/>
</dbReference>
<keyword evidence="8" id="KW-1185">Reference proteome</keyword>
<dbReference type="Proteomes" id="UP000185622">
    <property type="component" value="Chromosome"/>
</dbReference>
<gene>
    <name evidence="7" type="ORF">BMG03_18415</name>
</gene>
<dbReference type="Pfam" id="PF13091">
    <property type="entry name" value="PLDc_2"/>
    <property type="match status" value="2"/>
</dbReference>
<evidence type="ECO:0000256" key="5">
    <source>
        <dbReference type="ARBA" id="ARBA00029594"/>
    </source>
</evidence>
<dbReference type="CDD" id="cd09113">
    <property type="entry name" value="PLDc_ymdC_like_2"/>
    <property type="match status" value="1"/>
</dbReference>
<accession>A0ABM6IKX1</accession>
<dbReference type="CDD" id="cd09111">
    <property type="entry name" value="PLDc_ymdC_like_1"/>
    <property type="match status" value="1"/>
</dbReference>
<comment type="function">
    <text evidence="1">Could be a virulence factor.</text>
</comment>
<reference evidence="7 8" key="1">
    <citation type="submission" date="2017-01" db="EMBL/GenBank/DDBJ databases">
        <title>The complete genome sequence of a sulfur-oxidizing marine bacterium Thioclava sp. 25B10_4T.</title>
        <authorList>
            <person name="Liu Y."/>
            <person name="Lai Q."/>
            <person name="Shao Z."/>
        </authorList>
    </citation>
    <scope>NUCLEOTIDE SEQUENCE [LARGE SCALE GENOMIC DNA]</scope>
    <source>
        <strain evidence="7 8">25B10_4</strain>
    </source>
</reference>
<protein>
    <recommendedName>
        <fullName evidence="3">Phospholipase D</fullName>
    </recommendedName>
    <alternativeName>
        <fullName evidence="5">Choline phosphatase</fullName>
    </alternativeName>
</protein>
<evidence type="ECO:0000313" key="7">
    <source>
        <dbReference type="EMBL" id="AQS49546.1"/>
    </source>
</evidence>
<evidence type="ECO:0000256" key="1">
    <source>
        <dbReference type="ARBA" id="ARBA00003145"/>
    </source>
</evidence>
<organism evidence="7 8">
    <name type="scientific">Thioclava nitratireducens</name>
    <dbReference type="NCBI Taxonomy" id="1915078"/>
    <lineage>
        <taxon>Bacteria</taxon>
        <taxon>Pseudomonadati</taxon>
        <taxon>Pseudomonadota</taxon>
        <taxon>Alphaproteobacteria</taxon>
        <taxon>Rhodobacterales</taxon>
        <taxon>Paracoccaceae</taxon>
        <taxon>Thioclava</taxon>
    </lineage>
</organism>
<evidence type="ECO:0000313" key="8">
    <source>
        <dbReference type="Proteomes" id="UP000185622"/>
    </source>
</evidence>
<comment type="subcellular location">
    <subcellularLocation>
        <location evidence="2">Secreted</location>
    </subcellularLocation>
</comment>
<feature type="domain" description="PLD phosphodiesterase" evidence="6">
    <location>
        <begin position="430"/>
        <end position="457"/>
    </location>
</feature>
<keyword evidence="4" id="KW-0964">Secreted</keyword>
<dbReference type="PANTHER" id="PTHR21248:SF12">
    <property type="entry name" value="CARDIOLIPIN SYNTHASE C"/>
    <property type="match status" value="1"/>
</dbReference>
<dbReference type="Gene3D" id="3.30.870.10">
    <property type="entry name" value="Endonuclease Chain A"/>
    <property type="match status" value="2"/>
</dbReference>
<evidence type="ECO:0000259" key="6">
    <source>
        <dbReference type="PROSITE" id="PS50035"/>
    </source>
</evidence>
<proteinExistence type="predicted"/>
<dbReference type="SMART" id="SM00155">
    <property type="entry name" value="PLDc"/>
    <property type="match status" value="2"/>
</dbReference>